<name>A0ABV0X3Z1_9TELE</name>
<proteinExistence type="predicted"/>
<accession>A0ABV0X3Z1</accession>
<evidence type="ECO:0000256" key="1">
    <source>
        <dbReference type="SAM" id="MobiDB-lite"/>
    </source>
</evidence>
<evidence type="ECO:0000313" key="3">
    <source>
        <dbReference type="Proteomes" id="UP001444071"/>
    </source>
</evidence>
<protein>
    <submittedName>
        <fullName evidence="2">Uncharacterized protein</fullName>
    </submittedName>
</protein>
<organism evidence="2 3">
    <name type="scientific">Xenotaenia resolanae</name>
    <dbReference type="NCBI Taxonomy" id="208358"/>
    <lineage>
        <taxon>Eukaryota</taxon>
        <taxon>Metazoa</taxon>
        <taxon>Chordata</taxon>
        <taxon>Craniata</taxon>
        <taxon>Vertebrata</taxon>
        <taxon>Euteleostomi</taxon>
        <taxon>Actinopterygii</taxon>
        <taxon>Neopterygii</taxon>
        <taxon>Teleostei</taxon>
        <taxon>Neoteleostei</taxon>
        <taxon>Acanthomorphata</taxon>
        <taxon>Ovalentaria</taxon>
        <taxon>Atherinomorphae</taxon>
        <taxon>Cyprinodontiformes</taxon>
        <taxon>Goodeidae</taxon>
        <taxon>Xenotaenia</taxon>
    </lineage>
</organism>
<keyword evidence="3" id="KW-1185">Reference proteome</keyword>
<dbReference type="EMBL" id="JAHRIM010085521">
    <property type="protein sequence ID" value="MEQ2276256.1"/>
    <property type="molecule type" value="Genomic_DNA"/>
</dbReference>
<comment type="caution">
    <text evidence="2">The sequence shown here is derived from an EMBL/GenBank/DDBJ whole genome shotgun (WGS) entry which is preliminary data.</text>
</comment>
<reference evidence="2 3" key="1">
    <citation type="submission" date="2021-06" db="EMBL/GenBank/DDBJ databases">
        <authorList>
            <person name="Palmer J.M."/>
        </authorList>
    </citation>
    <scope>NUCLEOTIDE SEQUENCE [LARGE SCALE GENOMIC DNA]</scope>
    <source>
        <strain evidence="2 3">XR_2019</strain>
        <tissue evidence="2">Muscle</tissue>
    </source>
</reference>
<sequence length="115" mass="12965">MAAQLTQVCVCLRANLHMCDISVYDSCEVPDPHISSHTLQSSSPSQTNPQPRRSFSWDLNVEHGYKNKKQIQQAIITNKTKTGLINHLTKYVLVLCAPLLTHTQSFLPHHALNNF</sequence>
<feature type="region of interest" description="Disordered" evidence="1">
    <location>
        <begin position="35"/>
        <end position="54"/>
    </location>
</feature>
<gene>
    <name evidence="2" type="ORF">XENORESO_016475</name>
</gene>
<evidence type="ECO:0000313" key="2">
    <source>
        <dbReference type="EMBL" id="MEQ2276256.1"/>
    </source>
</evidence>
<dbReference type="Proteomes" id="UP001444071">
    <property type="component" value="Unassembled WGS sequence"/>
</dbReference>